<dbReference type="InterPro" id="IPR023175">
    <property type="entry name" value="Vta1/CALS_N_sf"/>
</dbReference>
<dbReference type="Pfam" id="PF14288">
    <property type="entry name" value="FKS1_dom1"/>
    <property type="match status" value="1"/>
</dbReference>
<dbReference type="GO" id="GO:0008360">
    <property type="term" value="P:regulation of cell shape"/>
    <property type="evidence" value="ECO:0007669"/>
    <property type="project" value="UniProtKB-KW"/>
</dbReference>
<evidence type="ECO:0000256" key="3">
    <source>
        <dbReference type="ARBA" id="ARBA00012589"/>
    </source>
</evidence>
<accession>A0A6G1DF46</accession>
<keyword evidence="7" id="KW-0812">Transmembrane</keyword>
<dbReference type="InterPro" id="IPR026899">
    <property type="entry name" value="FKS1-like_dom1"/>
</dbReference>
<comment type="subcellular location">
    <subcellularLocation>
        <location evidence="1">Cell membrane</location>
        <topology evidence="1">Multi-pass membrane protein</topology>
    </subcellularLocation>
</comment>
<dbReference type="Proteomes" id="UP000479710">
    <property type="component" value="Unassembled WGS sequence"/>
</dbReference>
<evidence type="ECO:0000256" key="8">
    <source>
        <dbReference type="ARBA" id="ARBA00022960"/>
    </source>
</evidence>
<keyword evidence="4" id="KW-1003">Cell membrane</keyword>
<evidence type="ECO:0000259" key="15">
    <source>
        <dbReference type="SMART" id="SM01205"/>
    </source>
</evidence>
<dbReference type="Pfam" id="PF25968">
    <property type="entry name" value="CALS1"/>
    <property type="match status" value="1"/>
</dbReference>
<dbReference type="GO" id="GO:0000148">
    <property type="term" value="C:1,3-beta-D-glucan synthase complex"/>
    <property type="evidence" value="ECO:0007669"/>
    <property type="project" value="InterPro"/>
</dbReference>
<feature type="region of interest" description="Disordered" evidence="14">
    <location>
        <begin position="1"/>
        <end position="20"/>
    </location>
</feature>
<dbReference type="FunFam" id="1.25.40.270:FF:000002">
    <property type="entry name" value="callose synthase 3"/>
    <property type="match status" value="1"/>
</dbReference>
<protein>
    <recommendedName>
        <fullName evidence="12">1,3-beta-glucan synthase</fullName>
        <ecNumber evidence="3">2.4.1.34</ecNumber>
    </recommendedName>
    <alternativeName>
        <fullName evidence="12">1,3-beta-glucan synthase</fullName>
    </alternativeName>
</protein>
<comment type="caution">
    <text evidence="16">The sequence shown here is derived from an EMBL/GenBank/DDBJ whole genome shotgun (WGS) entry which is preliminary data.</text>
</comment>
<dbReference type="GO" id="GO:0071555">
    <property type="term" value="P:cell wall organization"/>
    <property type="evidence" value="ECO:0007669"/>
    <property type="project" value="UniProtKB-KW"/>
</dbReference>
<evidence type="ECO:0000256" key="2">
    <source>
        <dbReference type="ARBA" id="ARBA00009040"/>
    </source>
</evidence>
<keyword evidence="11" id="KW-0961">Cell wall biogenesis/degradation</keyword>
<keyword evidence="5" id="KW-0328">Glycosyltransferase</keyword>
<keyword evidence="10" id="KW-0472">Membrane</keyword>
<evidence type="ECO:0000256" key="12">
    <source>
        <dbReference type="ARBA" id="ARBA00032165"/>
    </source>
</evidence>
<evidence type="ECO:0000256" key="13">
    <source>
        <dbReference type="ARBA" id="ARBA00047777"/>
    </source>
</evidence>
<evidence type="ECO:0000313" key="16">
    <source>
        <dbReference type="EMBL" id="KAF0911070.1"/>
    </source>
</evidence>
<organism evidence="16 17">
    <name type="scientific">Oryza meyeriana var. granulata</name>
    <dbReference type="NCBI Taxonomy" id="110450"/>
    <lineage>
        <taxon>Eukaryota</taxon>
        <taxon>Viridiplantae</taxon>
        <taxon>Streptophyta</taxon>
        <taxon>Embryophyta</taxon>
        <taxon>Tracheophyta</taxon>
        <taxon>Spermatophyta</taxon>
        <taxon>Magnoliopsida</taxon>
        <taxon>Liliopsida</taxon>
        <taxon>Poales</taxon>
        <taxon>Poaceae</taxon>
        <taxon>BOP clade</taxon>
        <taxon>Oryzoideae</taxon>
        <taxon>Oryzeae</taxon>
        <taxon>Oryzinae</taxon>
        <taxon>Oryza</taxon>
        <taxon>Oryza meyeriana</taxon>
    </lineage>
</organism>
<evidence type="ECO:0000256" key="6">
    <source>
        <dbReference type="ARBA" id="ARBA00022679"/>
    </source>
</evidence>
<dbReference type="InterPro" id="IPR003440">
    <property type="entry name" value="Glyco_trans_48_dom"/>
</dbReference>
<dbReference type="SMART" id="SM01205">
    <property type="entry name" value="FKS1_dom1"/>
    <property type="match status" value="1"/>
</dbReference>
<evidence type="ECO:0000313" key="17">
    <source>
        <dbReference type="Proteomes" id="UP000479710"/>
    </source>
</evidence>
<dbReference type="InterPro" id="IPR058851">
    <property type="entry name" value="CALS1_helical"/>
</dbReference>
<dbReference type="Pfam" id="PF04652">
    <property type="entry name" value="Vta1"/>
    <property type="match status" value="1"/>
</dbReference>
<evidence type="ECO:0000256" key="4">
    <source>
        <dbReference type="ARBA" id="ARBA00022475"/>
    </source>
</evidence>
<dbReference type="EC" id="2.4.1.34" evidence="3"/>
<evidence type="ECO:0000256" key="10">
    <source>
        <dbReference type="ARBA" id="ARBA00023136"/>
    </source>
</evidence>
<evidence type="ECO:0000256" key="5">
    <source>
        <dbReference type="ARBA" id="ARBA00022676"/>
    </source>
</evidence>
<evidence type="ECO:0000256" key="11">
    <source>
        <dbReference type="ARBA" id="ARBA00023316"/>
    </source>
</evidence>
<dbReference type="GO" id="GO:0006075">
    <property type="term" value="P:(1-&gt;3)-beta-D-glucan biosynthetic process"/>
    <property type="evidence" value="ECO:0007669"/>
    <property type="project" value="InterPro"/>
</dbReference>
<evidence type="ECO:0000256" key="1">
    <source>
        <dbReference type="ARBA" id="ARBA00004651"/>
    </source>
</evidence>
<feature type="domain" description="1,3-beta-glucan synthase component FKS1-like" evidence="15">
    <location>
        <begin position="284"/>
        <end position="387"/>
    </location>
</feature>
<dbReference type="GO" id="GO:0005886">
    <property type="term" value="C:plasma membrane"/>
    <property type="evidence" value="ECO:0007669"/>
    <property type="project" value="UniProtKB-SubCell"/>
</dbReference>
<sequence>MTSLSRTLSRGGPMQPAGPRRIRRTQTAVNLGEQIFDSEVVPSSLVEIAPILRVANEVEASNPRVAYLCRFYAFEKAHRLDPTSSGRGVRQFKTALLQRLERENEPTLTGRAHKSDAREIQAFYHHYYKKYIQALQNVSDQVDRAQLTKAYQTANVLFEVLKAVTQQHSVEVDHEILEAADKVKEKTKIYLPFNILPLDPDSGNQAVMKFPETDNVSNQREHLILLLANVHIRRNPKTDPQSKLDDNALNEVMKKLFKNYKKWCKYLGRKSSLWLSTIQQEVQQRKLLYMGLYLLIWGEAANLRFMPECICYIYHHMAFEMYGMLVGNVSALTGEYVKPAYGGEKEAFLKKVVTPIYLTIAKRKHTDKEKIAARFAQMWNEIVTSFREEDLINNREKELLLVPYVADQALGVMQWPPFLLASKIPIVVDMAKDSNGKDRDLKKRLENDYYFKCAIEECYASFKNIIKDLVQGGPEKRVINTIFAEVEKYIADDKVITDLNMHALPDLYNKFVELVKYLVSALTPYYNEPVLFSIKELEEENEDGVSTLFYLQKIYPDEWKNFQQRVGWDEELKENEDMKEELRLWASYRGQTLARTVRGMMYYRKALILEAFLDMAKYEDLMEGYKAVESVSDEQWKLQRSLFVQCEAVADMKFTYVVSCQQYGNDKRAALPNAQDILQLMRTCPSLRVAYIDQVEDRVGEKKMEPAYYSTLVKVALTKDSESTDPIQNLDQVIYRIKLPGPAILGEGKPENQNHAIIFTRGEGLQTIDMNQDNYMEEALKMRNLLQEFLTEHGVRRPSILGVREHIFTGSVSSLAWFMSNQEHSFVTIGQRLLANPLKLHKLASLLLGEQTRMLFNQAFSRGLQISRILGGQKKERERERSSRNKD</sequence>
<keyword evidence="9" id="KW-1133">Transmembrane helix</keyword>
<evidence type="ECO:0000256" key="14">
    <source>
        <dbReference type="SAM" id="MobiDB-lite"/>
    </source>
</evidence>
<dbReference type="PANTHER" id="PTHR12741:SF65">
    <property type="entry name" value="1,3-BETA-GLUCAN SYNTHASE"/>
    <property type="match status" value="1"/>
</dbReference>
<dbReference type="Pfam" id="PF02364">
    <property type="entry name" value="Glucan_synthase"/>
    <property type="match status" value="1"/>
</dbReference>
<dbReference type="PANTHER" id="PTHR12741">
    <property type="entry name" value="LYST-INTERACTING PROTEIN LIP5 DOPAMINE RESPONSIVE PROTEIN DRG-1"/>
    <property type="match status" value="1"/>
</dbReference>
<dbReference type="InterPro" id="IPR039431">
    <property type="entry name" value="Vta1/CALS_N"/>
</dbReference>
<evidence type="ECO:0000256" key="7">
    <source>
        <dbReference type="ARBA" id="ARBA00022692"/>
    </source>
</evidence>
<proteinExistence type="inferred from homology"/>
<reference evidence="16 17" key="1">
    <citation type="submission" date="2019-11" db="EMBL/GenBank/DDBJ databases">
        <title>Whole genome sequence of Oryza granulata.</title>
        <authorList>
            <person name="Li W."/>
        </authorList>
    </citation>
    <scope>NUCLEOTIDE SEQUENCE [LARGE SCALE GENOMIC DNA]</scope>
    <source>
        <strain evidence="17">cv. Menghai</strain>
        <tissue evidence="16">Leaf</tissue>
    </source>
</reference>
<comment type="similarity">
    <text evidence="2">Belongs to the glycosyltransferase 48 family.</text>
</comment>
<name>A0A6G1DF46_9ORYZ</name>
<dbReference type="GO" id="GO:0003843">
    <property type="term" value="F:1,3-beta-D-glucan synthase activity"/>
    <property type="evidence" value="ECO:0007669"/>
    <property type="project" value="UniProtKB-EC"/>
</dbReference>
<comment type="catalytic activity">
    <reaction evidence="13">
        <text>[(1-&gt;3)-beta-D-glucosyl](n) + UDP-alpha-D-glucose = [(1-&gt;3)-beta-D-glucosyl](n+1) + UDP + H(+)</text>
        <dbReference type="Rhea" id="RHEA:21476"/>
        <dbReference type="Rhea" id="RHEA-COMP:11146"/>
        <dbReference type="Rhea" id="RHEA-COMP:14303"/>
        <dbReference type="ChEBI" id="CHEBI:15378"/>
        <dbReference type="ChEBI" id="CHEBI:37671"/>
        <dbReference type="ChEBI" id="CHEBI:58223"/>
        <dbReference type="ChEBI" id="CHEBI:58885"/>
        <dbReference type="EC" id="2.4.1.34"/>
    </reaction>
</comment>
<dbReference type="EMBL" id="SPHZ02000006">
    <property type="protein sequence ID" value="KAF0911070.1"/>
    <property type="molecule type" value="Genomic_DNA"/>
</dbReference>
<gene>
    <name evidence="16" type="ORF">E2562_005454</name>
</gene>
<keyword evidence="17" id="KW-1185">Reference proteome</keyword>
<dbReference type="Gene3D" id="1.25.40.270">
    <property type="entry name" value="Vacuolar protein sorting-associated protein vta1"/>
    <property type="match status" value="1"/>
</dbReference>
<dbReference type="OrthoDB" id="1880850at2759"/>
<keyword evidence="8" id="KW-0133">Cell shape</keyword>
<dbReference type="AlphaFoldDB" id="A0A6G1DF46"/>
<keyword evidence="6" id="KW-0808">Transferase</keyword>
<evidence type="ECO:0000256" key="9">
    <source>
        <dbReference type="ARBA" id="ARBA00022989"/>
    </source>
</evidence>